<protein>
    <recommendedName>
        <fullName evidence="1">Ice-binding protein C-terminal domain-containing protein</fullName>
    </recommendedName>
</protein>
<dbReference type="AlphaFoldDB" id="A0A1W6LAK7"/>
<dbReference type="STRING" id="946333.A4W93_15625"/>
<evidence type="ECO:0000313" key="2">
    <source>
        <dbReference type="EMBL" id="ARN21208.1"/>
    </source>
</evidence>
<gene>
    <name evidence="2" type="ORF">A4W93_15625</name>
</gene>
<evidence type="ECO:0000259" key="1">
    <source>
        <dbReference type="Pfam" id="PF07589"/>
    </source>
</evidence>
<accession>A0A1W6LAK7</accession>
<evidence type="ECO:0000313" key="3">
    <source>
        <dbReference type="Proteomes" id="UP000193427"/>
    </source>
</evidence>
<sequence>MLAVALPAASHAAIFNDGNYEGSAPFTETFIVVFDEQRSYVMDTGIRWYELDAYTSTVGTHIIDLGPMFETYRGLDTNLFDGTATSGTRWLLANVTGSRGGGARPNSPAWGRAMATLQVNEATATASHVATGLGSLASMVLNPVLAPIDRTGTHGGPQDYPGNWSLNGESIIAASGYGYWSPQADAAYGLAFSNPVGQAARLWYIDNTDGATAYGSIVTFDGSTLTIQTAAVPEPGSLALLTVGGLAAFAARRRARRG</sequence>
<proteinExistence type="predicted"/>
<dbReference type="Proteomes" id="UP000193427">
    <property type="component" value="Chromosome"/>
</dbReference>
<feature type="domain" description="Ice-binding protein C-terminal" evidence="1">
    <location>
        <begin position="231"/>
        <end position="254"/>
    </location>
</feature>
<dbReference type="EMBL" id="CP015118">
    <property type="protein sequence ID" value="ARN21208.1"/>
    <property type="molecule type" value="Genomic_DNA"/>
</dbReference>
<dbReference type="Pfam" id="PF07589">
    <property type="entry name" value="PEP-CTERM"/>
    <property type="match status" value="1"/>
</dbReference>
<organism evidence="2 3">
    <name type="scientific">Piscinibacter gummiphilus</name>
    <dbReference type="NCBI Taxonomy" id="946333"/>
    <lineage>
        <taxon>Bacteria</taxon>
        <taxon>Pseudomonadati</taxon>
        <taxon>Pseudomonadota</taxon>
        <taxon>Betaproteobacteria</taxon>
        <taxon>Burkholderiales</taxon>
        <taxon>Sphaerotilaceae</taxon>
        <taxon>Piscinibacter</taxon>
    </lineage>
</organism>
<dbReference type="KEGG" id="rgu:A4W93_15625"/>
<keyword evidence="3" id="KW-1185">Reference proteome</keyword>
<reference evidence="2 3" key="1">
    <citation type="submission" date="2016-04" db="EMBL/GenBank/DDBJ databases">
        <title>Complete genome sequence of natural rubber-degrading, novel Gram-negative bacterium, Rhizobacter gummiphilus strain NS21.</title>
        <authorList>
            <person name="Tabata M."/>
            <person name="Kasai D."/>
            <person name="Fukuda M."/>
        </authorList>
    </citation>
    <scope>NUCLEOTIDE SEQUENCE [LARGE SCALE GENOMIC DNA]</scope>
    <source>
        <strain evidence="2 3">NS21</strain>
    </source>
</reference>
<name>A0A1W6LAK7_9BURK</name>
<dbReference type="InterPro" id="IPR013424">
    <property type="entry name" value="Ice-binding_C"/>
</dbReference>
<dbReference type="NCBIfam" id="TIGR02595">
    <property type="entry name" value="PEP_CTERM"/>
    <property type="match status" value="1"/>
</dbReference>